<evidence type="ECO:0000256" key="2">
    <source>
        <dbReference type="ARBA" id="ARBA00022801"/>
    </source>
</evidence>
<keyword evidence="7" id="KW-1185">Reference proteome</keyword>
<dbReference type="GO" id="GO:0017000">
    <property type="term" value="P:antibiotic biosynthetic process"/>
    <property type="evidence" value="ECO:0007669"/>
    <property type="project" value="InterPro"/>
</dbReference>
<dbReference type="Gene3D" id="2.30.120.10">
    <property type="match status" value="1"/>
</dbReference>
<evidence type="ECO:0000256" key="5">
    <source>
        <dbReference type="PIRSR" id="PIRSR001227-2"/>
    </source>
</evidence>
<dbReference type="InterPro" id="IPR002692">
    <property type="entry name" value="S45"/>
</dbReference>
<protein>
    <submittedName>
        <fullName evidence="6">Penicillin acylase family protein</fullName>
    </submittedName>
</protein>
<name>A0A5B8FZ53_9RHOB</name>
<gene>
    <name evidence="6" type="ORF">FDP22_14830</name>
</gene>
<dbReference type="EMBL" id="CP040818">
    <property type="protein sequence ID" value="QDL92944.1"/>
    <property type="molecule type" value="Genomic_DNA"/>
</dbReference>
<feature type="binding site" evidence="5">
    <location>
        <position position="195"/>
    </location>
    <ligand>
        <name>Ca(2+)</name>
        <dbReference type="ChEBI" id="CHEBI:29108"/>
    </ligand>
</feature>
<reference evidence="6 7" key="1">
    <citation type="submission" date="2019-06" db="EMBL/GenBank/DDBJ databases">
        <title>Genome sequence of Rhodobacteraceae bacterium D4M1.</title>
        <authorList>
            <person name="Cao J."/>
        </authorList>
    </citation>
    <scope>NUCLEOTIDE SEQUENCE [LARGE SCALE GENOMIC DNA]</scope>
    <source>
        <strain evidence="6 7">D4M1</strain>
    </source>
</reference>
<dbReference type="RefSeq" id="WP_138578255.1">
    <property type="nucleotide sequence ID" value="NZ_CP040818.1"/>
</dbReference>
<comment type="similarity">
    <text evidence="1">Belongs to the peptidase S45 family.</text>
</comment>
<organism evidence="6 7">
    <name type="scientific">Paroceanicella profunda</name>
    <dbReference type="NCBI Taxonomy" id="2579971"/>
    <lineage>
        <taxon>Bacteria</taxon>
        <taxon>Pseudomonadati</taxon>
        <taxon>Pseudomonadota</taxon>
        <taxon>Alphaproteobacteria</taxon>
        <taxon>Rhodobacterales</taxon>
        <taxon>Paracoccaceae</taxon>
        <taxon>Paroceanicella</taxon>
    </lineage>
</organism>
<dbReference type="InterPro" id="IPR029055">
    <property type="entry name" value="Ntn_hydrolases_N"/>
</dbReference>
<evidence type="ECO:0000256" key="1">
    <source>
        <dbReference type="ARBA" id="ARBA00006586"/>
    </source>
</evidence>
<dbReference type="InterPro" id="IPR043146">
    <property type="entry name" value="Penicillin_amidase_N_B-knob"/>
</dbReference>
<dbReference type="Gene3D" id="1.10.439.10">
    <property type="entry name" value="Penicillin Amidohydrolase, domain 1"/>
    <property type="match status" value="1"/>
</dbReference>
<dbReference type="Gene3D" id="1.10.1400.10">
    <property type="match status" value="1"/>
</dbReference>
<comment type="cofactor">
    <cofactor evidence="5">
        <name>Ca(2+)</name>
        <dbReference type="ChEBI" id="CHEBI:29108"/>
    </cofactor>
    <text evidence="5">Binds 1 Ca(2+) ion per dimer.</text>
</comment>
<dbReference type="InterPro" id="IPR023343">
    <property type="entry name" value="Penicillin_amidase_dom1"/>
</dbReference>
<dbReference type="Pfam" id="PF01804">
    <property type="entry name" value="Penicil_amidase"/>
    <property type="match status" value="1"/>
</dbReference>
<dbReference type="PANTHER" id="PTHR34218">
    <property type="entry name" value="PEPTIDASE S45 PENICILLIN AMIDASE"/>
    <property type="match status" value="1"/>
</dbReference>
<dbReference type="Gene3D" id="3.60.20.10">
    <property type="entry name" value="Glutamine Phosphoribosylpyrophosphate, subunit 1, domain 1"/>
    <property type="match status" value="1"/>
</dbReference>
<evidence type="ECO:0000313" key="6">
    <source>
        <dbReference type="EMBL" id="QDL92944.1"/>
    </source>
</evidence>
<dbReference type="GO" id="GO:0016811">
    <property type="term" value="F:hydrolase activity, acting on carbon-nitrogen (but not peptide) bonds, in linear amides"/>
    <property type="evidence" value="ECO:0007669"/>
    <property type="project" value="InterPro"/>
</dbReference>
<dbReference type="PIRSF" id="PIRSF001227">
    <property type="entry name" value="Pen_acylase"/>
    <property type="match status" value="1"/>
</dbReference>
<dbReference type="SUPFAM" id="SSF56235">
    <property type="entry name" value="N-terminal nucleophile aminohydrolases (Ntn hydrolases)"/>
    <property type="match status" value="1"/>
</dbReference>
<keyword evidence="2" id="KW-0378">Hydrolase</keyword>
<dbReference type="AlphaFoldDB" id="A0A5B8FZ53"/>
<feature type="active site" description="Nucleophile" evidence="4">
    <location>
        <position position="260"/>
    </location>
</feature>
<dbReference type="OrthoDB" id="9760084at2"/>
<keyword evidence="5" id="KW-0479">Metal-binding</keyword>
<dbReference type="GO" id="GO:0046872">
    <property type="term" value="F:metal ion binding"/>
    <property type="evidence" value="ECO:0007669"/>
    <property type="project" value="UniProtKB-KW"/>
</dbReference>
<feature type="binding site" evidence="5">
    <location>
        <position position="335"/>
    </location>
    <ligand>
        <name>Ca(2+)</name>
        <dbReference type="ChEBI" id="CHEBI:29108"/>
    </ligand>
</feature>
<keyword evidence="3" id="KW-0865">Zymogen</keyword>
<dbReference type="InterPro" id="IPR043147">
    <property type="entry name" value="Penicillin_amidase_A-knob"/>
</dbReference>
<dbReference type="InterPro" id="IPR014395">
    <property type="entry name" value="Pen/GL7ACA/AHL_acylase"/>
</dbReference>
<dbReference type="PANTHER" id="PTHR34218:SF4">
    <property type="entry name" value="ACYL-HOMOSERINE LACTONE ACYLASE QUIP"/>
    <property type="match status" value="1"/>
</dbReference>
<dbReference type="Proteomes" id="UP000305888">
    <property type="component" value="Chromosome"/>
</dbReference>
<evidence type="ECO:0000313" key="7">
    <source>
        <dbReference type="Proteomes" id="UP000305888"/>
    </source>
</evidence>
<keyword evidence="5" id="KW-0106">Calcium</keyword>
<evidence type="ECO:0000256" key="4">
    <source>
        <dbReference type="PIRSR" id="PIRSR001227-1"/>
    </source>
</evidence>
<sequence length="822" mass="90410">MALAFKWLTRILLLMVVLGLGAFGLAWLVTSGSLPDYDGKYRVSGIDQPVEIVRDIHAVPHILGKTDRDTYFGLGFVHAQDRLWQMEMSRRTAQGTLSELFGERTLRTDRLMRALDIYGISVRAVRHQSPETLAALEAYSAGVNAWISQVGRDALGRGAPEFLLFTQQIAPWTPADSIAVAKLMALNLTAQAAKETRRAALSLALPPERLRDILPDYPDQAVVGMPEFSQMFPQMKAPVLHAAAAPDLSPLNAPGFAGASNAFAANGSRTATGQPLLATDPHLALSAPGVWMLVRMKFPGTDVIGASIPGIPAVVMGRNEDFGWGLTTAYVDDQDVYIEKLDPQDADRYITPAGAQPFRTRDVLIAVKGEVSQSMTLRWTRHGPVIPDGFFGADQVTPQGHVAALAWTGLTEDDHSIESLIGLMRSHSIVQARPALALAVAPAQNVIMADRSGNVAMQVAGAAPLRRLTHQGQGRLPVPGWVAQNDWDGIEPFEDMPFVENPPGGIVVNTNNRTTNQPFPYHLNLDWGDSQRIARATRLLEQREFHSRESFVEIQTDIVSETARTLLPLMARNLWWAGDPAPDDTRGRFRKRALDRLAEWNGEMNQYAPEPLIYAAWVRALTRRLALDELGPLFDQVQGIEPIFIERVLRNVDGAGVWCDITKTEAVETCADITRLALDDALTELEETYGEEMDSWRWGDAHVALQKHPVLGDIFPFSMFVNIEQPTSGGDFTLMRGQMRNSGPTPYANVHGSGFRAVYDFSDPNGSVYIISTGESGHPFSRHYDDLSDLWGRGEYIRMTLDIDEARGGAIGTTRLVPDAAD</sequence>
<accession>A0A5B8FZ53</accession>
<proteinExistence type="inferred from homology"/>
<feature type="binding site" evidence="5">
    <location>
        <position position="332"/>
    </location>
    <ligand>
        <name>Ca(2+)</name>
        <dbReference type="ChEBI" id="CHEBI:29108"/>
    </ligand>
</feature>
<dbReference type="KEGG" id="ppru:FDP22_14830"/>
<evidence type="ECO:0000256" key="3">
    <source>
        <dbReference type="ARBA" id="ARBA00023145"/>
    </source>
</evidence>
<dbReference type="CDD" id="cd03747">
    <property type="entry name" value="Ntn_PGA_like"/>
    <property type="match status" value="1"/>
</dbReference>